<gene>
    <name evidence="4" type="ORF">D4A39_13740</name>
</gene>
<accession>A0A418XVW4</accession>
<evidence type="ECO:0000256" key="1">
    <source>
        <dbReference type="ARBA" id="ARBA00022737"/>
    </source>
</evidence>
<dbReference type="OrthoDB" id="9766710at2"/>
<keyword evidence="2" id="KW-0802">TPR repeat</keyword>
<dbReference type="SMART" id="SM00028">
    <property type="entry name" value="TPR"/>
    <property type="match status" value="6"/>
</dbReference>
<dbReference type="PANTHER" id="PTHR45586">
    <property type="entry name" value="TPR REPEAT-CONTAINING PROTEIN PA4667"/>
    <property type="match status" value="1"/>
</dbReference>
<comment type="caution">
    <text evidence="4">The sequence shown here is derived from an EMBL/GenBank/DDBJ whole genome shotgun (WGS) entry which is preliminary data.</text>
</comment>
<dbReference type="SUPFAM" id="SSF48452">
    <property type="entry name" value="TPR-like"/>
    <property type="match status" value="2"/>
</dbReference>
<dbReference type="AlphaFoldDB" id="A0A418XVW4"/>
<name>A0A418XVW4_9GAMM</name>
<feature type="region of interest" description="Disordered" evidence="3">
    <location>
        <begin position="21"/>
        <end position="47"/>
    </location>
</feature>
<dbReference type="Proteomes" id="UP000283734">
    <property type="component" value="Unassembled WGS sequence"/>
</dbReference>
<evidence type="ECO:0000313" key="5">
    <source>
        <dbReference type="Proteomes" id="UP000283734"/>
    </source>
</evidence>
<organism evidence="4 5">
    <name type="scientific">Alcanivorax profundi</name>
    <dbReference type="NCBI Taxonomy" id="2338368"/>
    <lineage>
        <taxon>Bacteria</taxon>
        <taxon>Pseudomonadati</taxon>
        <taxon>Pseudomonadota</taxon>
        <taxon>Gammaproteobacteria</taxon>
        <taxon>Oceanospirillales</taxon>
        <taxon>Alcanivoracaceae</taxon>
        <taxon>Alcanivorax</taxon>
    </lineage>
</organism>
<evidence type="ECO:0000256" key="3">
    <source>
        <dbReference type="SAM" id="MobiDB-lite"/>
    </source>
</evidence>
<keyword evidence="1" id="KW-0677">Repeat</keyword>
<dbReference type="InterPro" id="IPR051012">
    <property type="entry name" value="CellSynth/LPSAsmb/PSIAsmb"/>
</dbReference>
<protein>
    <submittedName>
        <fullName evidence="4">Tetratricopeptide repeat protein</fullName>
    </submittedName>
</protein>
<dbReference type="InterPro" id="IPR011990">
    <property type="entry name" value="TPR-like_helical_dom_sf"/>
</dbReference>
<evidence type="ECO:0000313" key="4">
    <source>
        <dbReference type="EMBL" id="RJG16874.1"/>
    </source>
</evidence>
<evidence type="ECO:0000256" key="2">
    <source>
        <dbReference type="ARBA" id="ARBA00022803"/>
    </source>
</evidence>
<dbReference type="Gene3D" id="1.25.40.10">
    <property type="entry name" value="Tetratricopeptide repeat domain"/>
    <property type="match status" value="2"/>
</dbReference>
<dbReference type="InterPro" id="IPR019734">
    <property type="entry name" value="TPR_rpt"/>
</dbReference>
<dbReference type="Pfam" id="PF14559">
    <property type="entry name" value="TPR_19"/>
    <property type="match status" value="1"/>
</dbReference>
<dbReference type="Pfam" id="PF13432">
    <property type="entry name" value="TPR_16"/>
    <property type="match status" value="3"/>
</dbReference>
<proteinExistence type="predicted"/>
<reference evidence="4 5" key="1">
    <citation type="submission" date="2018-09" db="EMBL/GenBank/DDBJ databases">
        <title>Alcanivorax profundi sp. nov., isolated from 1000 m-depth seawater of the Mariana Trench.</title>
        <authorList>
            <person name="Liu J."/>
        </authorList>
    </citation>
    <scope>NUCLEOTIDE SEQUENCE [LARGE SCALE GENOMIC DNA]</scope>
    <source>
        <strain evidence="4 5">MTEO17</strain>
    </source>
</reference>
<dbReference type="PANTHER" id="PTHR45586:SF1">
    <property type="entry name" value="LIPOPOLYSACCHARIDE ASSEMBLY PROTEIN B"/>
    <property type="match status" value="1"/>
</dbReference>
<dbReference type="EMBL" id="QYYA01000004">
    <property type="protein sequence ID" value="RJG16874.1"/>
    <property type="molecule type" value="Genomic_DNA"/>
</dbReference>
<sequence>MSPWSLLPLCGALLFTGCAHQPAEPPPEPAAGSEQTDSTPLPPGYDSETLSDLLVAEVAAQRQALGVTLGYYGQAANTTGDPTVIRQAAQLASYLEDHQQALALSEQWLEQDPGNEEALQLAILSEIRLGNTDAATRYLDTLIGSHGQESLGRMVSQARGLDAQGNLQLVKALAQLTEQYPDQAPLWYARAVWKEHEGELQAALDADERAIKLMPRHEDALLLKAQLLFEMGESRDALRHMKKVVKKYPKARRPRITYVRLLLATGSIAEAEKQLAILSEQNPGDLDLKFSLALLALEAGATDTATDQLDALLAENYRPNEIHLYLGQAAEQQADLELAIDHYLKVDGPQGMRSRVQAARLMVRQGNPAQAHALISSLRRSHPELSTSLAITEAEIISSHGNQQGALALLDNALQDDPDNTELLYSRATQAEKAGDLEKMESDLRRILTLEPDDASALNALGYTLANHNLRLDEALEYVSRALALRPEDPAILDSMGWVLYRRGDLKGARDYLRRAYEKFPDPEVAAHYGEVLWVLGAQGQAREVWRDALDSNPDAPHIRETMDRLGAKL</sequence>
<dbReference type="RefSeq" id="WP_119918391.1">
    <property type="nucleotide sequence ID" value="NZ_QYYA01000004.1"/>
</dbReference>
<keyword evidence="5" id="KW-1185">Reference proteome</keyword>